<dbReference type="AlphaFoldDB" id="A0A4V3UPN0"/>
<dbReference type="EMBL" id="SOSA01000141">
    <property type="protein sequence ID" value="THC95804.1"/>
    <property type="molecule type" value="Genomic_DNA"/>
</dbReference>
<evidence type="ECO:0000313" key="2">
    <source>
        <dbReference type="Proteomes" id="UP000308092"/>
    </source>
</evidence>
<dbReference type="Gene3D" id="3.40.50.720">
    <property type="entry name" value="NAD(P)-binding Rossmann-like Domain"/>
    <property type="match status" value="1"/>
</dbReference>
<organism evidence="1 2">
    <name type="scientific">Aspergillus tanneri</name>
    <dbReference type="NCBI Taxonomy" id="1220188"/>
    <lineage>
        <taxon>Eukaryota</taxon>
        <taxon>Fungi</taxon>
        <taxon>Dikarya</taxon>
        <taxon>Ascomycota</taxon>
        <taxon>Pezizomycotina</taxon>
        <taxon>Eurotiomycetes</taxon>
        <taxon>Eurotiomycetidae</taxon>
        <taxon>Eurotiales</taxon>
        <taxon>Aspergillaceae</taxon>
        <taxon>Aspergillus</taxon>
        <taxon>Aspergillus subgen. Circumdati</taxon>
    </lineage>
</organism>
<reference evidence="1 2" key="1">
    <citation type="submission" date="2019-03" db="EMBL/GenBank/DDBJ databases">
        <title>The genome sequence of a newly discovered highly antifungal drug resistant Aspergillus species, Aspergillus tanneri NIH 1004.</title>
        <authorList>
            <person name="Mounaud S."/>
            <person name="Singh I."/>
            <person name="Joardar V."/>
            <person name="Pakala S."/>
            <person name="Pakala S."/>
            <person name="Venepally P."/>
            <person name="Hoover J."/>
            <person name="Nierman W."/>
            <person name="Chung J."/>
            <person name="Losada L."/>
        </authorList>
    </citation>
    <scope>NUCLEOTIDE SEQUENCE [LARGE SCALE GENOMIC DNA]</scope>
    <source>
        <strain evidence="1 2">NIH1004</strain>
    </source>
</reference>
<dbReference type="InterPro" id="IPR036291">
    <property type="entry name" value="NAD(P)-bd_dom_sf"/>
</dbReference>
<keyword evidence="2" id="KW-1185">Reference proteome</keyword>
<name>A0A4V3UPN0_9EURO</name>
<protein>
    <submittedName>
        <fullName evidence="1">Uncharacterized protein</fullName>
    </submittedName>
</protein>
<dbReference type="VEuPathDB" id="FungiDB:EYZ11_004714"/>
<dbReference type="SUPFAM" id="SSF51735">
    <property type="entry name" value="NAD(P)-binding Rossmann-fold domains"/>
    <property type="match status" value="1"/>
</dbReference>
<comment type="caution">
    <text evidence="1">The sequence shown here is derived from an EMBL/GenBank/DDBJ whole genome shotgun (WGS) entry which is preliminary data.</text>
</comment>
<dbReference type="Proteomes" id="UP000308092">
    <property type="component" value="Unassembled WGS sequence"/>
</dbReference>
<evidence type="ECO:0000313" key="1">
    <source>
        <dbReference type="EMBL" id="THC95804.1"/>
    </source>
</evidence>
<proteinExistence type="predicted"/>
<accession>A0A4V3UPN0</accession>
<gene>
    <name evidence="1" type="ORF">EYZ11_004714</name>
</gene>
<sequence length="63" mass="6795">MSGKTYLITGANRSREGHPGLGVDHIDAVISSAGIAKLNTIEDLPLEELEEMLRVNAFSVMLL</sequence>